<dbReference type="AlphaFoldDB" id="A0A5C5YVL0"/>
<evidence type="ECO:0000313" key="2">
    <source>
        <dbReference type="Proteomes" id="UP000315010"/>
    </source>
</evidence>
<dbReference type="Proteomes" id="UP000315010">
    <property type="component" value="Unassembled WGS sequence"/>
</dbReference>
<gene>
    <name evidence="1" type="ORF">CA13_00690</name>
</gene>
<proteinExistence type="predicted"/>
<reference evidence="1 2" key="1">
    <citation type="submission" date="2019-02" db="EMBL/GenBank/DDBJ databases">
        <title>Deep-cultivation of Planctomycetes and their phenomic and genomic characterization uncovers novel biology.</title>
        <authorList>
            <person name="Wiegand S."/>
            <person name="Jogler M."/>
            <person name="Boedeker C."/>
            <person name="Pinto D."/>
            <person name="Vollmers J."/>
            <person name="Rivas-Marin E."/>
            <person name="Kohn T."/>
            <person name="Peeters S.H."/>
            <person name="Heuer A."/>
            <person name="Rast P."/>
            <person name="Oberbeckmann S."/>
            <person name="Bunk B."/>
            <person name="Jeske O."/>
            <person name="Meyerdierks A."/>
            <person name="Storesund J.E."/>
            <person name="Kallscheuer N."/>
            <person name="Luecker S."/>
            <person name="Lage O.M."/>
            <person name="Pohl T."/>
            <person name="Merkel B.J."/>
            <person name="Hornburger P."/>
            <person name="Mueller R.-W."/>
            <person name="Bruemmer F."/>
            <person name="Labrenz M."/>
            <person name="Spormann A.M."/>
            <person name="Op Den Camp H."/>
            <person name="Overmann J."/>
            <person name="Amann R."/>
            <person name="Jetten M.S.M."/>
            <person name="Mascher T."/>
            <person name="Medema M.H."/>
            <person name="Devos D.P."/>
            <person name="Kaster A.-K."/>
            <person name="Ovreas L."/>
            <person name="Rohde M."/>
            <person name="Galperin M.Y."/>
            <person name="Jogler C."/>
        </authorList>
    </citation>
    <scope>NUCLEOTIDE SEQUENCE [LARGE SCALE GENOMIC DNA]</scope>
    <source>
        <strain evidence="1 2">CA13</strain>
    </source>
</reference>
<protein>
    <submittedName>
        <fullName evidence="1">Uncharacterized protein</fullName>
    </submittedName>
</protein>
<dbReference type="RefSeq" id="WP_419193746.1">
    <property type="nucleotide sequence ID" value="NZ_SJPJ01000001.1"/>
</dbReference>
<name>A0A5C5YVL0_9BACT</name>
<accession>A0A5C5YVL0</accession>
<keyword evidence="2" id="KW-1185">Reference proteome</keyword>
<dbReference type="EMBL" id="SJPJ01000001">
    <property type="protein sequence ID" value="TWT78673.1"/>
    <property type="molecule type" value="Genomic_DNA"/>
</dbReference>
<sequence length="45" mass="5345">MHAKDRMTFLQTETTLAVLGDDRRYPLWAMRSIFYSFTLNSLFAE</sequence>
<evidence type="ECO:0000313" key="1">
    <source>
        <dbReference type="EMBL" id="TWT78673.1"/>
    </source>
</evidence>
<comment type="caution">
    <text evidence="1">The sequence shown here is derived from an EMBL/GenBank/DDBJ whole genome shotgun (WGS) entry which is preliminary data.</text>
</comment>
<organism evidence="1 2">
    <name type="scientific">Novipirellula herctigrandis</name>
    <dbReference type="NCBI Taxonomy" id="2527986"/>
    <lineage>
        <taxon>Bacteria</taxon>
        <taxon>Pseudomonadati</taxon>
        <taxon>Planctomycetota</taxon>
        <taxon>Planctomycetia</taxon>
        <taxon>Pirellulales</taxon>
        <taxon>Pirellulaceae</taxon>
        <taxon>Novipirellula</taxon>
    </lineage>
</organism>